<evidence type="ECO:0000313" key="2">
    <source>
        <dbReference type="EMBL" id="PSK93416.1"/>
    </source>
</evidence>
<feature type="compositionally biased region" description="Basic residues" evidence="1">
    <location>
        <begin position="1580"/>
        <end position="1592"/>
    </location>
</feature>
<dbReference type="SUPFAM" id="SSF103088">
    <property type="entry name" value="OmpA-like"/>
    <property type="match status" value="1"/>
</dbReference>
<reference evidence="2 3" key="1">
    <citation type="submission" date="2018-03" db="EMBL/GenBank/DDBJ databases">
        <title>Genomic Encyclopedia of Type Strains, Phase III (KMG-III): the genomes of soil and plant-associated and newly described type strains.</title>
        <authorList>
            <person name="Whitman W."/>
        </authorList>
    </citation>
    <scope>NUCLEOTIDE SEQUENCE [LARGE SCALE GENOMIC DNA]</scope>
    <source>
        <strain evidence="2 3">CGMCC 1.12700</strain>
    </source>
</reference>
<sequence>MSNCNCNTEIIRDGSSQLDRYLQALDPAYAPVDGRSLEDLLVFAKRYAARIRFYDIPESKINDDTDPGKLSWSEFFRRDMAVLASSVATLDAGRFKLRYDAQREALEQAPDRDKYVSLYHIVLEMAAQIDQWYRVAIPGNPLRTDLDLAIDAHLRGQMQRVIAYEEGYRLIDAKHPLQLDYTIISNDALWGLDDAIDPDATIYDADNFEDKLRNAALYADELFNSFYSFINNLVEQSDRYLQFALEQYPGHQPHMALFIAFLKLFRLAQEQMNGLTGRMLDFYYKEVLQLQAKDALPDRAHVVFELAKEVTEYSLDPGTALKAGKDGGGIEQVYATDTGLVINQAKVKELKTIFIEKTPLQAGPEDKTLQTIYARPVANSADGYGAPFLAPNPKWYTFGKGVLNDKQKSDTCAVIRDMEDAGTVLNQTQIGFAIASPQLVLQGGNRLISWKLDGFSEIFREKELDSNNGDTAEKDLLIVLSGEEGWLPVARRLMTWEYDNFNNELRSGAFPRNIDTSFYYHDRGGNTLHVYLPVAEKAIVPYNTKLHAGKTFMTQWPVMQVLLGPDVKIDEGRFNALRFNDLSLSVRVGSHNLHEDSLMAAHFDGLKKLVLQNDDGLITPGKPFDPFTAYPLPGKSLYVGSSEVFNKPLTELSIHIKHTMERNAPTSPPSSPPSDEEAADQNAFYRTSILEQKSWNELKYDKQLFSEATLSKDLFRDRYFPYGYTQTDRKPIAFYDKVDDKTTRGFVQLKFSTRDYNNNSFLKDNKLSDTDNSTWQALAMKFQVKEISVSYASELRNLDQEIDQFFHVYPFGAIETYTIPYVEQPQGSPPYNYFYDTPNYARKAALQALPGTQPATFEEMDRQRGWLLVDADERLLPHFTYKSVYALPEAPVASPPVKHTKPNMRRLKDGSLQEVIVTGSKRAVISNQYAGKIQEEGMLFIGLENAKPLQTLSMLFQFAEGSAEDEDNEPPAINWSYLSNNEWKPMRGEDIVSDGTYGFQTTGIVKVNIPGDATDNNTIITAGLHWLCASVTQDANRIPMLIDIRTQAVTVTFRDNNNDATHYDKALPAGTIAKLASAVPEVSKVEQPFASFDGKHKEAGREYYQRVSERLRHKHRAITPWDYEHLVLDRFATVYKVKCISHTDPECLCRDTVTVSGSDSKTFMVPQEDPNGGILLDDIAKELLGNTQLTGKVRGYGDGPEGLMLAKRRADKIMQLLVKYGIAAGRLSTEALNGTDNTRFEVIVSGYPVTGSQAHCCGPQVAPGHVLIVPVADLKNRNSINPLQPKTGRRVLLDIERYLQGLSSPFVKIHARNPVYEEILTSFAVKFYTGTDQGYFLKVLNDELVRFLTPWAFDEQATFRFGQKVYASSIINFIEERPYVDFITDFEMRVCMETCCPEPAGKRKRDDKFSPADLSGCDAIENLIGDALKDSGAIVARPSGPRSILVSAPRHQIRPYVAPILETPCEQRQKMKKAKPAPVTDTRIDPVDVKDRVKDVVATDHAAVEKETATGVKAKTEALKDTLTAAKATSASLREVKATVAKKTAEEIPAVPAAPAGAAATPASPEPAPAAEDAAATKKVAAKKTSPAKRTKIITIKKTDK</sequence>
<evidence type="ECO:0008006" key="4">
    <source>
        <dbReference type="Google" id="ProtNLM"/>
    </source>
</evidence>
<dbReference type="Proteomes" id="UP000240572">
    <property type="component" value="Unassembled WGS sequence"/>
</dbReference>
<organism evidence="2 3">
    <name type="scientific">Taibaiella chishuiensis</name>
    <dbReference type="NCBI Taxonomy" id="1434707"/>
    <lineage>
        <taxon>Bacteria</taxon>
        <taxon>Pseudomonadati</taxon>
        <taxon>Bacteroidota</taxon>
        <taxon>Chitinophagia</taxon>
        <taxon>Chitinophagales</taxon>
        <taxon>Chitinophagaceae</taxon>
        <taxon>Taibaiella</taxon>
    </lineage>
</organism>
<evidence type="ECO:0000256" key="1">
    <source>
        <dbReference type="SAM" id="MobiDB-lite"/>
    </source>
</evidence>
<name>A0A2P8D867_9BACT</name>
<dbReference type="OrthoDB" id="9762853at2"/>
<feature type="region of interest" description="Disordered" evidence="1">
    <location>
        <begin position="1548"/>
        <end position="1601"/>
    </location>
</feature>
<proteinExistence type="predicted"/>
<comment type="caution">
    <text evidence="2">The sequence shown here is derived from an EMBL/GenBank/DDBJ whole genome shotgun (WGS) entry which is preliminary data.</text>
</comment>
<accession>A0A2P8D867</accession>
<dbReference type="InterPro" id="IPR036737">
    <property type="entry name" value="OmpA-like_sf"/>
</dbReference>
<dbReference type="EMBL" id="PYGD01000002">
    <property type="protein sequence ID" value="PSK93416.1"/>
    <property type="molecule type" value="Genomic_DNA"/>
</dbReference>
<feature type="compositionally biased region" description="Low complexity" evidence="1">
    <location>
        <begin position="1548"/>
        <end position="1579"/>
    </location>
</feature>
<dbReference type="RefSeq" id="WP_106522421.1">
    <property type="nucleotide sequence ID" value="NZ_PYGD01000002.1"/>
</dbReference>
<protein>
    <recommendedName>
        <fullName evidence="4">Baseplate J-like protein</fullName>
    </recommendedName>
</protein>
<evidence type="ECO:0000313" key="3">
    <source>
        <dbReference type="Proteomes" id="UP000240572"/>
    </source>
</evidence>
<keyword evidence="3" id="KW-1185">Reference proteome</keyword>
<gene>
    <name evidence="2" type="ORF">B0I18_102386</name>
</gene>